<evidence type="ECO:0000256" key="6">
    <source>
        <dbReference type="ARBA" id="ARBA00023136"/>
    </source>
</evidence>
<evidence type="ECO:0000256" key="5">
    <source>
        <dbReference type="ARBA" id="ARBA00023077"/>
    </source>
</evidence>
<dbReference type="InterPro" id="IPR012910">
    <property type="entry name" value="Plug_dom"/>
</dbReference>
<evidence type="ECO:0000256" key="1">
    <source>
        <dbReference type="ARBA" id="ARBA00004571"/>
    </source>
</evidence>
<comment type="similarity">
    <text evidence="8 9">Belongs to the TonB-dependent receptor family.</text>
</comment>
<evidence type="ECO:0000256" key="7">
    <source>
        <dbReference type="ARBA" id="ARBA00023237"/>
    </source>
</evidence>
<dbReference type="PANTHER" id="PTHR47234:SF2">
    <property type="entry name" value="TONB-DEPENDENT RECEPTOR"/>
    <property type="match status" value="1"/>
</dbReference>
<keyword evidence="5 9" id="KW-0798">TonB box</keyword>
<evidence type="ECO:0000313" key="14">
    <source>
        <dbReference type="Proteomes" id="UP001549110"/>
    </source>
</evidence>
<proteinExistence type="inferred from homology"/>
<evidence type="ECO:0000313" key="13">
    <source>
        <dbReference type="EMBL" id="MET3525283.1"/>
    </source>
</evidence>
<evidence type="ECO:0000256" key="8">
    <source>
        <dbReference type="PROSITE-ProRule" id="PRU01360"/>
    </source>
</evidence>
<keyword evidence="6 8" id="KW-0472">Membrane</keyword>
<dbReference type="PANTHER" id="PTHR47234">
    <property type="match status" value="1"/>
</dbReference>
<dbReference type="InterPro" id="IPR000531">
    <property type="entry name" value="Beta-barrel_TonB"/>
</dbReference>
<gene>
    <name evidence="13" type="ORF">ABID41_000378</name>
</gene>
<dbReference type="Pfam" id="PF00593">
    <property type="entry name" value="TonB_dep_Rec_b-barrel"/>
    <property type="match status" value="1"/>
</dbReference>
<keyword evidence="13" id="KW-0675">Receptor</keyword>
<keyword evidence="3 8" id="KW-1134">Transmembrane beta strand</keyword>
<evidence type="ECO:0000256" key="4">
    <source>
        <dbReference type="ARBA" id="ARBA00022692"/>
    </source>
</evidence>
<name>A0ABV2EE32_9CAUL</name>
<accession>A0ABV2EE32</accession>
<dbReference type="InterPro" id="IPR036942">
    <property type="entry name" value="Beta-barrel_TonB_sf"/>
</dbReference>
<evidence type="ECO:0000256" key="9">
    <source>
        <dbReference type="RuleBase" id="RU003357"/>
    </source>
</evidence>
<dbReference type="Proteomes" id="UP001549110">
    <property type="component" value="Unassembled WGS sequence"/>
</dbReference>
<dbReference type="Gene3D" id="2.170.130.10">
    <property type="entry name" value="TonB-dependent receptor, plug domain"/>
    <property type="match status" value="1"/>
</dbReference>
<dbReference type="PROSITE" id="PS51257">
    <property type="entry name" value="PROKAR_LIPOPROTEIN"/>
    <property type="match status" value="1"/>
</dbReference>
<protein>
    <submittedName>
        <fullName evidence="13">Outer membrane receptor protein involved in Fe transport</fullName>
    </submittedName>
</protein>
<feature type="signal peptide" evidence="10">
    <location>
        <begin position="1"/>
        <end position="28"/>
    </location>
</feature>
<dbReference type="EMBL" id="JBEPLU010000001">
    <property type="protein sequence ID" value="MET3525283.1"/>
    <property type="molecule type" value="Genomic_DNA"/>
</dbReference>
<dbReference type="PROSITE" id="PS52016">
    <property type="entry name" value="TONB_DEPENDENT_REC_3"/>
    <property type="match status" value="1"/>
</dbReference>
<keyword evidence="10" id="KW-0732">Signal</keyword>
<dbReference type="Pfam" id="PF07715">
    <property type="entry name" value="Plug"/>
    <property type="match status" value="1"/>
</dbReference>
<keyword evidence="7 8" id="KW-0998">Cell outer membrane</keyword>
<dbReference type="InterPro" id="IPR039426">
    <property type="entry name" value="TonB-dep_rcpt-like"/>
</dbReference>
<dbReference type="RefSeq" id="WP_331928249.1">
    <property type="nucleotide sequence ID" value="NZ_JBEPLU010000001.1"/>
</dbReference>
<dbReference type="SUPFAM" id="SSF56935">
    <property type="entry name" value="Porins"/>
    <property type="match status" value="1"/>
</dbReference>
<keyword evidence="14" id="KW-1185">Reference proteome</keyword>
<feature type="chain" id="PRO_5045140288" evidence="10">
    <location>
        <begin position="29"/>
        <end position="981"/>
    </location>
</feature>
<keyword evidence="2 8" id="KW-0813">Transport</keyword>
<evidence type="ECO:0000256" key="2">
    <source>
        <dbReference type="ARBA" id="ARBA00022448"/>
    </source>
</evidence>
<comment type="subcellular location">
    <subcellularLocation>
        <location evidence="1 8">Cell outer membrane</location>
        <topology evidence="1 8">Multi-pass membrane protein</topology>
    </subcellularLocation>
</comment>
<keyword evidence="4 8" id="KW-0812">Transmembrane</keyword>
<evidence type="ECO:0000259" key="12">
    <source>
        <dbReference type="Pfam" id="PF07715"/>
    </source>
</evidence>
<comment type="caution">
    <text evidence="13">The sequence shown here is derived from an EMBL/GenBank/DDBJ whole genome shotgun (WGS) entry which is preliminary data.</text>
</comment>
<feature type="domain" description="TonB-dependent receptor-like beta-barrel" evidence="11">
    <location>
        <begin position="400"/>
        <end position="947"/>
    </location>
</feature>
<evidence type="ECO:0000256" key="3">
    <source>
        <dbReference type="ARBA" id="ARBA00022452"/>
    </source>
</evidence>
<evidence type="ECO:0000256" key="10">
    <source>
        <dbReference type="SAM" id="SignalP"/>
    </source>
</evidence>
<evidence type="ECO:0000259" key="11">
    <source>
        <dbReference type="Pfam" id="PF00593"/>
    </source>
</evidence>
<organism evidence="13 14">
    <name type="scientific">Phenylobacterium koreense</name>
    <dbReference type="NCBI Taxonomy" id="266125"/>
    <lineage>
        <taxon>Bacteria</taxon>
        <taxon>Pseudomonadati</taxon>
        <taxon>Pseudomonadota</taxon>
        <taxon>Alphaproteobacteria</taxon>
        <taxon>Caulobacterales</taxon>
        <taxon>Caulobacteraceae</taxon>
        <taxon>Phenylobacterium</taxon>
    </lineage>
</organism>
<sequence>MKVSKAKLLATTLLGGALALGAASCAYAQEEGSTVSELVVTGSRIPRPNLDQPTPVSTVSQQLIQNSGTSNLGDVIAQLPALSFSGTVRGNGNSFGDAGGLNFPDLRDLGTSRTLTLVDGKRHVAGDAGDSAVDLNSIPTALVDRVEVITGGASAIYGSDAVSGVVNIITKKDFEGVEAQVERGQPWEGKFGRNTSAYLTVGHNFDNDRANFTFTGFWDQTRGVKATDIRSLNNYGTIVNSDPFDGAPDRLLVPFVLSDTIDENGVILDLNTATGALSPLAGFTVNGTPVTQPPRIGVNSSAFGSFAGPCDTCFALEDWLLLSPPTNRRGLATTFRYAITPNVNFTFDGKFVQTKVADFVQPSFSFGDYVLEPDSAFITPQIQARLDTLSPDSLPLIARFNGDMGARTNNITRETWRFVTGFDGKFETDFADLTWELSYNRGQTRNTIVSRNSMIPGNYAAAIDSVVDPNSGQVRCRVDVPEAQYEGWTAPENMTPEACVPYNPFGQQNSLAALEYVRHEAFRQHQIDQEVVTATFGFDTSKFLNLDGGAVGFAGGFEYRKEDSKNINDPFIKAGFSDTAPQPDASGGFDVKEVFAETRVPLLAKRPWIDELTLDAAIRYADYSTVGSATAWKVGGVYAPFRDVKFRGTYSEAVRAPNITEAFLPATSSFFDVEDPCDAADVGRDPDRPGNCAALGLPPDFVAIDNQSIQGTASGNENLDPEKAKSWTVGLVLQPRWTPNFSITLDYYNIKITDAITFIDPQDIVNNCVDASGGPDESFCSLFTRDENNQIDFVESTYLNASKLETSGWDLTVSYQRGIDDITARMGALRALDGNFTVAITANHLDKLRLFAFQDRPDEVQINELTLGNPEWKLLSNISYDQGPVRVAWKTRFVSRSVRYNRDPQRDGAESISPSQIEPVWYHDVIVRWKLPGRFDGFEVYGGINNLFDEEPPLGVVQGAGDDGIYDLVGRYAFAGLKARF</sequence>
<feature type="domain" description="TonB-dependent receptor plug" evidence="12">
    <location>
        <begin position="50"/>
        <end position="165"/>
    </location>
</feature>
<dbReference type="InterPro" id="IPR037066">
    <property type="entry name" value="Plug_dom_sf"/>
</dbReference>
<reference evidence="13 14" key="1">
    <citation type="submission" date="2024-06" db="EMBL/GenBank/DDBJ databases">
        <title>Genomic Encyclopedia of Type Strains, Phase IV (KMG-IV): sequencing the most valuable type-strain genomes for metagenomic binning, comparative biology and taxonomic classification.</title>
        <authorList>
            <person name="Goeker M."/>
        </authorList>
    </citation>
    <scope>NUCLEOTIDE SEQUENCE [LARGE SCALE GENOMIC DNA]</scope>
    <source>
        <strain evidence="13 14">DSM 17809</strain>
    </source>
</reference>
<dbReference type="Gene3D" id="2.40.170.20">
    <property type="entry name" value="TonB-dependent receptor, beta-barrel domain"/>
    <property type="match status" value="1"/>
</dbReference>